<evidence type="ECO:0000313" key="5">
    <source>
        <dbReference type="EMBL" id="CAD8259703.1"/>
    </source>
</evidence>
<dbReference type="Gene3D" id="2.60.120.330">
    <property type="entry name" value="B-lactam Antibiotic, Isopenicillin N Synthase, Chain"/>
    <property type="match status" value="1"/>
</dbReference>
<dbReference type="PANTHER" id="PTHR46332">
    <property type="entry name" value="ASPARTATE BETA-HYDROXYLASE DOMAIN-CONTAINING PROTEIN 2"/>
    <property type="match status" value="1"/>
</dbReference>
<dbReference type="InterPro" id="IPR027443">
    <property type="entry name" value="IPNS-like_sf"/>
</dbReference>
<sequence>MCCHDSEQNATGDRKSRWPVSSPCAMASATIIQSALCRTTAKFRPSPSLFFFPGLRQQPVYDADELQRTSSGSWACFQWLQALKAGHEQIKGEYLRLQAAQVPSDYLVGEQEHQLHEGEWQWHSFMQKGVINKFFDMYCPATAAFLMGLQKDQQLMRSIPLSYAFFSTLKGGAKIAAHSAPANLRLRVHYPLIVPDGAGVADCGMRIGEQQLQWTEGQPLVFDDSFEHEVWNKTEQDRVVLLFDIWHPEITLPERAAIREMFAHAREQGWLK</sequence>
<organism evidence="5">
    <name type="scientific">Pinguiococcus pyrenoidosus</name>
    <dbReference type="NCBI Taxonomy" id="172671"/>
    <lineage>
        <taxon>Eukaryota</taxon>
        <taxon>Sar</taxon>
        <taxon>Stramenopiles</taxon>
        <taxon>Ochrophyta</taxon>
        <taxon>Pinguiophyceae</taxon>
        <taxon>Pinguiochrysidales</taxon>
        <taxon>Pinguiochrysidaceae</taxon>
        <taxon>Pinguiococcus</taxon>
    </lineage>
</organism>
<evidence type="ECO:0000256" key="3">
    <source>
        <dbReference type="ARBA" id="ARBA00023002"/>
    </source>
</evidence>
<keyword evidence="2" id="KW-0223">Dioxygenase</keyword>
<dbReference type="SUPFAM" id="SSF51197">
    <property type="entry name" value="Clavaminate synthase-like"/>
    <property type="match status" value="1"/>
</dbReference>
<dbReference type="Pfam" id="PF05118">
    <property type="entry name" value="Asp_Arg_Hydrox"/>
    <property type="match status" value="1"/>
</dbReference>
<dbReference type="InterPro" id="IPR051821">
    <property type="entry name" value="Asp/Asn_beta-hydroxylase"/>
</dbReference>
<evidence type="ECO:0000256" key="1">
    <source>
        <dbReference type="ARBA" id="ARBA00007730"/>
    </source>
</evidence>
<feature type="domain" description="Aspartyl/asparaginy/proline hydroxylase" evidence="4">
    <location>
        <begin position="87"/>
        <end position="248"/>
    </location>
</feature>
<dbReference type="GO" id="GO:0016020">
    <property type="term" value="C:membrane"/>
    <property type="evidence" value="ECO:0007669"/>
    <property type="project" value="TreeGrafter"/>
</dbReference>
<name>A0A7R9UC58_9STRA</name>
<dbReference type="GO" id="GO:0051213">
    <property type="term" value="F:dioxygenase activity"/>
    <property type="evidence" value="ECO:0007669"/>
    <property type="project" value="UniProtKB-KW"/>
</dbReference>
<evidence type="ECO:0000256" key="2">
    <source>
        <dbReference type="ARBA" id="ARBA00022964"/>
    </source>
</evidence>
<dbReference type="AlphaFoldDB" id="A0A7R9UC58"/>
<protein>
    <recommendedName>
        <fullName evidence="4">Aspartyl/asparaginy/proline hydroxylase domain-containing protein</fullName>
    </recommendedName>
</protein>
<dbReference type="EMBL" id="HBEA01012081">
    <property type="protein sequence ID" value="CAD8259703.1"/>
    <property type="molecule type" value="Transcribed_RNA"/>
</dbReference>
<evidence type="ECO:0000259" key="4">
    <source>
        <dbReference type="Pfam" id="PF05118"/>
    </source>
</evidence>
<keyword evidence="3" id="KW-0560">Oxidoreductase</keyword>
<dbReference type="InterPro" id="IPR007803">
    <property type="entry name" value="Asp/Arg/Pro-Hydrxlase"/>
</dbReference>
<dbReference type="PANTHER" id="PTHR46332:SF5">
    <property type="entry name" value="ASPARTATE BETA-HYDROXYLASE DOMAIN CONTAINING 2"/>
    <property type="match status" value="1"/>
</dbReference>
<proteinExistence type="inferred from homology"/>
<reference evidence="5" key="1">
    <citation type="submission" date="2021-01" db="EMBL/GenBank/DDBJ databases">
        <authorList>
            <person name="Corre E."/>
            <person name="Pelletier E."/>
            <person name="Niang G."/>
            <person name="Scheremetjew M."/>
            <person name="Finn R."/>
            <person name="Kale V."/>
            <person name="Holt S."/>
            <person name="Cochrane G."/>
            <person name="Meng A."/>
            <person name="Brown T."/>
            <person name="Cohen L."/>
        </authorList>
    </citation>
    <scope>NUCLEOTIDE SEQUENCE</scope>
    <source>
        <strain evidence="5">CCMP2078</strain>
    </source>
</reference>
<gene>
    <name evidence="5" type="ORF">PPYR1160_LOCUS9205</name>
</gene>
<comment type="similarity">
    <text evidence="1">Belongs to the aspartyl/asparaginyl beta-hydroxylase family.</text>
</comment>
<accession>A0A7R9UC58</accession>